<proteinExistence type="predicted"/>
<dbReference type="AlphaFoldDB" id="A0AA41BJP7"/>
<dbReference type="Proteomes" id="UP000644282">
    <property type="component" value="Unassembled WGS sequence"/>
</dbReference>
<dbReference type="EMBL" id="JADDXF010000029">
    <property type="protein sequence ID" value="MBE8430998.1"/>
    <property type="molecule type" value="Genomic_DNA"/>
</dbReference>
<gene>
    <name evidence="1" type="ORF">IQB77_14240</name>
</gene>
<name>A0AA41BJP7_LEPIR</name>
<reference evidence="1" key="1">
    <citation type="submission" date="2020-10" db="EMBL/GenBank/DDBJ databases">
        <title>New Zealand Leptospira genomics.</title>
        <authorList>
            <person name="Wilkinson D.A."/>
            <person name="Nisa S."/>
            <person name="Moinet M."/>
            <person name="Benschop J."/>
        </authorList>
    </citation>
    <scope>NUCLEOTIDE SEQUENCE</scope>
    <source>
        <strain evidence="1">ESR8</strain>
    </source>
</reference>
<evidence type="ECO:0000313" key="2">
    <source>
        <dbReference type="Proteomes" id="UP000644282"/>
    </source>
</evidence>
<organism evidence="1 2">
    <name type="scientific">Leptospira interrogans serovar Pomona</name>
    <dbReference type="NCBI Taxonomy" id="44276"/>
    <lineage>
        <taxon>Bacteria</taxon>
        <taxon>Pseudomonadati</taxon>
        <taxon>Spirochaetota</taxon>
        <taxon>Spirochaetia</taxon>
        <taxon>Leptospirales</taxon>
        <taxon>Leptospiraceae</taxon>
        <taxon>Leptospira</taxon>
    </lineage>
</organism>
<protein>
    <submittedName>
        <fullName evidence="1">Uncharacterized protein</fullName>
    </submittedName>
</protein>
<sequence length="185" mass="20915">MQNFLMALIFMLLTGCSALNSKENEIYFMSEQIIKGVSLSLKGPSTLPLSVVLRESPDYDGSRNLFTVSLKNESSRTIKLPLDELRRNVVLVYRNSFTGAEIIDNRTPPSKLDGSIEKLGPGETKAFQVVFAYPEVIASQKGRAEAFTFCVKWDANWLRTSAYSPNAYDWNESFLLCQEIRIVER</sequence>
<comment type="caution">
    <text evidence="1">The sequence shown here is derived from an EMBL/GenBank/DDBJ whole genome shotgun (WGS) entry which is preliminary data.</text>
</comment>
<accession>A0AA41BJP7</accession>
<evidence type="ECO:0000313" key="1">
    <source>
        <dbReference type="EMBL" id="MBE8430998.1"/>
    </source>
</evidence>